<organism evidence="1 2">
    <name type="scientific">Pocillopora meandrina</name>
    <dbReference type="NCBI Taxonomy" id="46732"/>
    <lineage>
        <taxon>Eukaryota</taxon>
        <taxon>Metazoa</taxon>
        <taxon>Cnidaria</taxon>
        <taxon>Anthozoa</taxon>
        <taxon>Hexacorallia</taxon>
        <taxon>Scleractinia</taxon>
        <taxon>Astrocoeniina</taxon>
        <taxon>Pocilloporidae</taxon>
        <taxon>Pocillopora</taxon>
    </lineage>
</organism>
<dbReference type="Proteomes" id="UP001159428">
    <property type="component" value="Unassembled WGS sequence"/>
</dbReference>
<reference evidence="1 2" key="1">
    <citation type="submission" date="2022-05" db="EMBL/GenBank/DDBJ databases">
        <authorList>
            <consortium name="Genoscope - CEA"/>
            <person name="William W."/>
        </authorList>
    </citation>
    <scope>NUCLEOTIDE SEQUENCE [LARGE SCALE GENOMIC DNA]</scope>
</reference>
<proteinExistence type="predicted"/>
<dbReference type="InterPro" id="IPR011990">
    <property type="entry name" value="TPR-like_helical_dom_sf"/>
</dbReference>
<gene>
    <name evidence="1" type="ORF">PMEA_00033312</name>
</gene>
<dbReference type="AlphaFoldDB" id="A0AAU9W3H0"/>
<dbReference type="SUPFAM" id="SSF48452">
    <property type="entry name" value="TPR-like"/>
    <property type="match status" value="1"/>
</dbReference>
<name>A0AAU9W3H0_9CNID</name>
<keyword evidence="2" id="KW-1185">Reference proteome</keyword>
<comment type="caution">
    <text evidence="1">The sequence shown here is derived from an EMBL/GenBank/DDBJ whole genome shotgun (WGS) entry which is preliminary data.</text>
</comment>
<accession>A0AAU9W3H0</accession>
<dbReference type="Gene3D" id="1.25.40.10">
    <property type="entry name" value="Tetratricopeptide repeat domain"/>
    <property type="match status" value="1"/>
</dbReference>
<dbReference type="EMBL" id="CALNXJ010000008">
    <property type="protein sequence ID" value="CAH3046543.1"/>
    <property type="molecule type" value="Genomic_DNA"/>
</dbReference>
<sequence>MFQRKFEDAIEPSERAYYIRMRLLGNHPQTVHSIFQQGVLQANLGHLNKALQLFLDGWEMEKTLSDLSGNKEDIHLIEREELWFFKGMCKEYKETLQVGG</sequence>
<protein>
    <submittedName>
        <fullName evidence="1">Uncharacterized protein</fullName>
    </submittedName>
</protein>
<evidence type="ECO:0000313" key="2">
    <source>
        <dbReference type="Proteomes" id="UP001159428"/>
    </source>
</evidence>
<evidence type="ECO:0000313" key="1">
    <source>
        <dbReference type="EMBL" id="CAH3046543.1"/>
    </source>
</evidence>